<keyword evidence="2" id="KW-0732">Signal</keyword>
<evidence type="ECO:0000313" key="4">
    <source>
        <dbReference type="Proteomes" id="UP000248395"/>
    </source>
</evidence>
<accession>A0A318JQ30</accession>
<feature type="region of interest" description="Disordered" evidence="1">
    <location>
        <begin position="155"/>
        <end position="175"/>
    </location>
</feature>
<sequence>MTAMLQKKVLFVALVGMFGAAHAMEPPTQPNPPATTSNKISNNLSNTYSNTNVSLTGTAYLEGIAVYEVFDPKADAMASAQVNDVQKNLGNKLNVTDPTSSSVSGSVSNIQGNAGVNNASGFFNQQANNVAIGSASGKNSGAVASTSFEQMNDGNSYTFAEPMRGTSNDMSASISNSLNSIQGNAGVNNAAGAGNQQKNDVALASASSAVLATASAGGMQVNQGTSVTTFFPLNGTASITGSVNGISGNVGLNNAAGLSNQQVNSLSVAATH</sequence>
<dbReference type="RefSeq" id="WP_146215898.1">
    <property type="nucleotide sequence ID" value="NZ_LNQU01000072.1"/>
</dbReference>
<dbReference type="OrthoDB" id="8587957at2"/>
<dbReference type="EMBL" id="QJKC01000001">
    <property type="protein sequence ID" value="PXX51249.1"/>
    <property type="molecule type" value="Genomic_DNA"/>
</dbReference>
<reference evidence="3 4" key="1">
    <citation type="submission" date="2018-05" db="EMBL/GenBank/DDBJ databases">
        <title>Genomic Encyclopedia of Type Strains, Phase IV (KMG-IV): sequencing the most valuable type-strain genomes for metagenomic binning, comparative biology and taxonomic classification.</title>
        <authorList>
            <person name="Goeker M."/>
        </authorList>
    </citation>
    <scope>NUCLEOTIDE SEQUENCE [LARGE SCALE GENOMIC DNA]</scope>
    <source>
        <strain evidence="3 4">DSM 25134</strain>
    </source>
</reference>
<proteinExistence type="predicted"/>
<protein>
    <submittedName>
        <fullName evidence="3">Uncharacterized protein</fullName>
    </submittedName>
</protein>
<gene>
    <name evidence="3" type="ORF">DFR38_101311</name>
</gene>
<feature type="chain" id="PRO_5016244636" evidence="2">
    <location>
        <begin position="24"/>
        <end position="272"/>
    </location>
</feature>
<dbReference type="Proteomes" id="UP000248395">
    <property type="component" value="Unassembled WGS sequence"/>
</dbReference>
<name>A0A318JQ30_9NEIS</name>
<keyword evidence="4" id="KW-1185">Reference proteome</keyword>
<feature type="compositionally biased region" description="Polar residues" evidence="1">
    <location>
        <begin position="165"/>
        <end position="175"/>
    </location>
</feature>
<feature type="signal peptide" evidence="2">
    <location>
        <begin position="1"/>
        <end position="23"/>
    </location>
</feature>
<comment type="caution">
    <text evidence="3">The sequence shown here is derived from an EMBL/GenBank/DDBJ whole genome shotgun (WGS) entry which is preliminary data.</text>
</comment>
<organism evidence="3 4">
    <name type="scientific">Aquitalea magnusonii</name>
    <dbReference type="NCBI Taxonomy" id="332411"/>
    <lineage>
        <taxon>Bacteria</taxon>
        <taxon>Pseudomonadati</taxon>
        <taxon>Pseudomonadota</taxon>
        <taxon>Betaproteobacteria</taxon>
        <taxon>Neisseriales</taxon>
        <taxon>Chromobacteriaceae</taxon>
        <taxon>Aquitalea</taxon>
    </lineage>
</organism>
<dbReference type="AlphaFoldDB" id="A0A318JQ30"/>
<evidence type="ECO:0000256" key="2">
    <source>
        <dbReference type="SAM" id="SignalP"/>
    </source>
</evidence>
<evidence type="ECO:0000313" key="3">
    <source>
        <dbReference type="EMBL" id="PXX51249.1"/>
    </source>
</evidence>
<evidence type="ECO:0000256" key="1">
    <source>
        <dbReference type="SAM" id="MobiDB-lite"/>
    </source>
</evidence>